<dbReference type="InterPro" id="IPR024078">
    <property type="entry name" value="LmbE-like_dom_sf"/>
</dbReference>
<protein>
    <submittedName>
        <fullName evidence="1">PIG-L deacetylase family protein</fullName>
    </submittedName>
</protein>
<proteinExistence type="predicted"/>
<dbReference type="Proteomes" id="UP001579974">
    <property type="component" value="Unassembled WGS sequence"/>
</dbReference>
<dbReference type="Gene3D" id="3.40.50.10320">
    <property type="entry name" value="LmbE-like"/>
    <property type="match status" value="1"/>
</dbReference>
<name>A0ABV5AGP2_9BACL</name>
<dbReference type="Pfam" id="PF02585">
    <property type="entry name" value="PIG-L"/>
    <property type="match status" value="1"/>
</dbReference>
<evidence type="ECO:0000313" key="2">
    <source>
        <dbReference type="Proteomes" id="UP001579974"/>
    </source>
</evidence>
<dbReference type="PANTHER" id="PTHR12993">
    <property type="entry name" value="N-ACETYLGLUCOSAMINYL-PHOSPHATIDYLINOSITOL DE-N-ACETYLASE-RELATED"/>
    <property type="match status" value="1"/>
</dbReference>
<dbReference type="PANTHER" id="PTHR12993:SF11">
    <property type="entry name" value="N-ACETYLGLUCOSAMINYL-PHOSPHATIDYLINOSITOL DE-N-ACETYLASE"/>
    <property type="match status" value="1"/>
</dbReference>
<evidence type="ECO:0000313" key="1">
    <source>
        <dbReference type="EMBL" id="MFB5191397.1"/>
    </source>
</evidence>
<comment type="caution">
    <text evidence="1">The sequence shown here is derived from an EMBL/GenBank/DDBJ whole genome shotgun (WGS) entry which is preliminary data.</text>
</comment>
<gene>
    <name evidence="1" type="ORF">KKP3000_000170</name>
</gene>
<reference evidence="1 2" key="1">
    <citation type="journal article" date="2024" name="Int. J. Mol. Sci.">
        <title>Exploration of Alicyclobacillus spp. Genome in Search of Antibiotic Resistance.</title>
        <authorList>
            <person name="Bucka-Kolendo J."/>
            <person name="Kiousi D.E."/>
            <person name="Dekowska A."/>
            <person name="Mikolajczuk-Szczyrba A."/>
            <person name="Karadedos D.M."/>
            <person name="Michael P."/>
            <person name="Galanis A."/>
            <person name="Sokolowska B."/>
        </authorList>
    </citation>
    <scope>NUCLEOTIDE SEQUENCE [LARGE SCALE GENOMIC DNA]</scope>
    <source>
        <strain evidence="1 2">KKP 3000</strain>
    </source>
</reference>
<dbReference type="InterPro" id="IPR003737">
    <property type="entry name" value="GlcNAc_PI_deacetylase-related"/>
</dbReference>
<dbReference type="SUPFAM" id="SSF102588">
    <property type="entry name" value="LmbE-like"/>
    <property type="match status" value="1"/>
</dbReference>
<organism evidence="1 2">
    <name type="scientific">Alicyclobacillus fastidiosus</name>
    <dbReference type="NCBI Taxonomy" id="392011"/>
    <lineage>
        <taxon>Bacteria</taxon>
        <taxon>Bacillati</taxon>
        <taxon>Bacillota</taxon>
        <taxon>Bacilli</taxon>
        <taxon>Bacillales</taxon>
        <taxon>Alicyclobacillaceae</taxon>
        <taxon>Alicyclobacillus</taxon>
    </lineage>
</organism>
<sequence>MKSLICVQPHPDDNEVGAGGLIAMLAQKGCRIVFVTVTDGRYGSSDPSLSPEALVDIRRHERLSAGRCLGVTEQVELGFEDAGEYDERDVVEALLPVLRRVRPEMVMTVDPWVPYEAHPDHQKVGRATAAAVLFAGNIAYPDAGAPCHIPQVGFYASSYPNAFVDVTRHWEAKMSAILAHQSQFVNAEWPLLQQYFEYQAAEYHRVLRSRSGLDELAGTATEARFAEAFKVLSTRQLHFFPAAVFS</sequence>
<accession>A0ABV5AGP2</accession>
<keyword evidence="2" id="KW-1185">Reference proteome</keyword>
<dbReference type="RefSeq" id="WP_275472955.1">
    <property type="nucleotide sequence ID" value="NZ_CP162940.1"/>
</dbReference>
<dbReference type="EMBL" id="JBDXSU010000011">
    <property type="protein sequence ID" value="MFB5191397.1"/>
    <property type="molecule type" value="Genomic_DNA"/>
</dbReference>